<protein>
    <recommendedName>
        <fullName evidence="5">DUF4794 domain-containing protein</fullName>
    </recommendedName>
</protein>
<name>A0A0L0BM80_LUCCU</name>
<dbReference type="SMART" id="SM00713">
    <property type="entry name" value="GYR"/>
    <property type="match status" value="6"/>
</dbReference>
<keyword evidence="1" id="KW-1133">Transmembrane helix</keyword>
<dbReference type="EMBL" id="JRES01001653">
    <property type="protein sequence ID" value="KNC21127.1"/>
    <property type="molecule type" value="Genomic_DNA"/>
</dbReference>
<dbReference type="InterPro" id="IPR004011">
    <property type="entry name" value="Gyr_motif"/>
</dbReference>
<evidence type="ECO:0000313" key="4">
    <source>
        <dbReference type="Proteomes" id="UP000037069"/>
    </source>
</evidence>
<evidence type="ECO:0008006" key="5">
    <source>
        <dbReference type="Google" id="ProtNLM"/>
    </source>
</evidence>
<accession>A0A0L0BM80</accession>
<feature type="chain" id="PRO_5005534892" description="DUF4794 domain-containing protein" evidence="2">
    <location>
        <begin position="17"/>
        <end position="417"/>
    </location>
</feature>
<keyword evidence="1" id="KW-0812">Transmembrane</keyword>
<dbReference type="Pfam" id="PF02757">
    <property type="entry name" value="YLP"/>
    <property type="match status" value="6"/>
</dbReference>
<dbReference type="InterPro" id="IPR004019">
    <property type="entry name" value="YLP_motif"/>
</dbReference>
<comment type="caution">
    <text evidence="3">The sequence shown here is derived from an EMBL/GenBank/DDBJ whole genome shotgun (WGS) entry which is preliminary data.</text>
</comment>
<gene>
    <name evidence="3" type="ORF">FF38_10315</name>
</gene>
<dbReference type="AlphaFoldDB" id="A0A0L0BM80"/>
<evidence type="ECO:0000256" key="1">
    <source>
        <dbReference type="SAM" id="Phobius"/>
    </source>
</evidence>
<sequence length="417" mass="47700">MRVFVVLFAVVAAASAASIAVEYLPPVADNSLPSQEYIPPVETIEEAATFADDGYRYKTVRKLKLRSRRDVSELPSSEYLPPAVEAQPEVAVEPVPEVISVEAPEEKTELAEDGYRYKTVRRLKYRKRRDVNELPANEYLPPTEAAQEEAVVAEPVEEAVPEEKTELAEDGYRYKTVRRLKYRHRRDVNELPSSQYLPPTEVVQEEVPVNEPVVEEVAVVESVPEEKTELAEDGYRYKTVRRLKYRKRRDVNELPASQYLPPTETVRRLKYRHRRDVNELPANEYLPPTEVAQEIVAEPVVEEVTAVEAAPEDKTELAEDGYRYKTVRRLKYRYLLFACCTQETEALRRVLRGRRTFTRSYFSGLAIPGWALVTVIALSELLLGAILYLVMYKFILTKDVEPTTNTYAPAATTSHEV</sequence>
<proteinExistence type="predicted"/>
<keyword evidence="2" id="KW-0732">Signal</keyword>
<organism evidence="3 4">
    <name type="scientific">Lucilia cuprina</name>
    <name type="common">Green bottle fly</name>
    <name type="synonym">Australian sheep blowfly</name>
    <dbReference type="NCBI Taxonomy" id="7375"/>
    <lineage>
        <taxon>Eukaryota</taxon>
        <taxon>Metazoa</taxon>
        <taxon>Ecdysozoa</taxon>
        <taxon>Arthropoda</taxon>
        <taxon>Hexapoda</taxon>
        <taxon>Insecta</taxon>
        <taxon>Pterygota</taxon>
        <taxon>Neoptera</taxon>
        <taxon>Endopterygota</taxon>
        <taxon>Diptera</taxon>
        <taxon>Brachycera</taxon>
        <taxon>Muscomorpha</taxon>
        <taxon>Oestroidea</taxon>
        <taxon>Calliphoridae</taxon>
        <taxon>Luciliinae</taxon>
        <taxon>Lucilia</taxon>
    </lineage>
</organism>
<feature type="transmembrane region" description="Helical" evidence="1">
    <location>
        <begin position="369"/>
        <end position="390"/>
    </location>
</feature>
<evidence type="ECO:0000256" key="2">
    <source>
        <dbReference type="SAM" id="SignalP"/>
    </source>
</evidence>
<keyword evidence="1" id="KW-0472">Membrane</keyword>
<dbReference type="Pfam" id="PF02756">
    <property type="entry name" value="GYR"/>
    <property type="match status" value="5"/>
</dbReference>
<dbReference type="Proteomes" id="UP000037069">
    <property type="component" value="Unassembled WGS sequence"/>
</dbReference>
<dbReference type="OMA" id="TCINIGK"/>
<feature type="signal peptide" evidence="2">
    <location>
        <begin position="1"/>
        <end position="16"/>
    </location>
</feature>
<reference evidence="3 4" key="1">
    <citation type="journal article" date="2015" name="Nat. Commun.">
        <title>Lucilia cuprina genome unlocks parasitic fly biology to underpin future interventions.</title>
        <authorList>
            <person name="Anstead C.A."/>
            <person name="Korhonen P.K."/>
            <person name="Young N.D."/>
            <person name="Hall R.S."/>
            <person name="Jex A.R."/>
            <person name="Murali S.C."/>
            <person name="Hughes D.S."/>
            <person name="Lee S.F."/>
            <person name="Perry T."/>
            <person name="Stroehlein A.J."/>
            <person name="Ansell B.R."/>
            <person name="Breugelmans B."/>
            <person name="Hofmann A."/>
            <person name="Qu J."/>
            <person name="Dugan S."/>
            <person name="Lee S.L."/>
            <person name="Chao H."/>
            <person name="Dinh H."/>
            <person name="Han Y."/>
            <person name="Doddapaneni H.V."/>
            <person name="Worley K.C."/>
            <person name="Muzny D.M."/>
            <person name="Ioannidis P."/>
            <person name="Waterhouse R.M."/>
            <person name="Zdobnov E.M."/>
            <person name="James P.J."/>
            <person name="Bagnall N.H."/>
            <person name="Kotze A.C."/>
            <person name="Gibbs R.A."/>
            <person name="Richards S."/>
            <person name="Batterham P."/>
            <person name="Gasser R.B."/>
        </authorList>
    </citation>
    <scope>NUCLEOTIDE SEQUENCE [LARGE SCALE GENOMIC DNA]</scope>
    <source>
        <strain evidence="3 4">LS</strain>
        <tissue evidence="3">Full body</tissue>
    </source>
</reference>
<keyword evidence="4" id="KW-1185">Reference proteome</keyword>
<evidence type="ECO:0000313" key="3">
    <source>
        <dbReference type="EMBL" id="KNC21127.1"/>
    </source>
</evidence>
<dbReference type="OrthoDB" id="8069123at2759"/>